<name>A0A447II46_9RHOB</name>
<evidence type="ECO:0000313" key="1">
    <source>
        <dbReference type="EMBL" id="VDS07159.1"/>
    </source>
</evidence>
<dbReference type="EMBL" id="UZWE01000017">
    <property type="protein sequence ID" value="VDS07159.1"/>
    <property type="molecule type" value="Genomic_DNA"/>
</dbReference>
<organism evidence="1 2">
    <name type="scientific">Paracoccus haematequi</name>
    <dbReference type="NCBI Taxonomy" id="2491866"/>
    <lineage>
        <taxon>Bacteria</taxon>
        <taxon>Pseudomonadati</taxon>
        <taxon>Pseudomonadota</taxon>
        <taxon>Alphaproteobacteria</taxon>
        <taxon>Rhodobacterales</taxon>
        <taxon>Paracoccaceae</taxon>
        <taxon>Paracoccus</taxon>
    </lineage>
</organism>
<reference evidence="1 2" key="1">
    <citation type="submission" date="2018-12" db="EMBL/GenBank/DDBJ databases">
        <authorList>
            <person name="Criscuolo A."/>
        </authorList>
    </citation>
    <scope>NUCLEOTIDE SEQUENCE [LARGE SCALE GENOMIC DNA]</scope>
    <source>
        <strain evidence="1">ACIP1116241</strain>
    </source>
</reference>
<dbReference type="AlphaFoldDB" id="A0A447II46"/>
<accession>A0A447II46</accession>
<keyword evidence="2" id="KW-1185">Reference proteome</keyword>
<proteinExistence type="predicted"/>
<protein>
    <submittedName>
        <fullName evidence="1">Uncharacterized protein</fullName>
    </submittedName>
</protein>
<gene>
    <name evidence="1" type="ORF">PARHAE_00331</name>
</gene>
<sequence length="34" mass="4032">MFRPEDWMRIFRPRKPSGVTTGEFAVMILKPLSH</sequence>
<dbReference type="Proteomes" id="UP000270743">
    <property type="component" value="Unassembled WGS sequence"/>
</dbReference>
<evidence type="ECO:0000313" key="2">
    <source>
        <dbReference type="Proteomes" id="UP000270743"/>
    </source>
</evidence>